<dbReference type="Pfam" id="PF04043">
    <property type="entry name" value="PMEI"/>
    <property type="match status" value="1"/>
</dbReference>
<dbReference type="NCBIfam" id="TIGR01614">
    <property type="entry name" value="PME_inhib"/>
    <property type="match status" value="1"/>
</dbReference>
<feature type="chain" id="PRO_5024427841" evidence="4">
    <location>
        <begin position="24"/>
        <end position="216"/>
    </location>
</feature>
<dbReference type="SMART" id="SM00856">
    <property type="entry name" value="PMEI"/>
    <property type="match status" value="1"/>
</dbReference>
<keyword evidence="6" id="KW-0687">Ribonucleoprotein</keyword>
<dbReference type="PANTHER" id="PTHR36710:SF18">
    <property type="entry name" value="PECTINESTERASE INHIBITOR 5-RELATED"/>
    <property type="match status" value="1"/>
</dbReference>
<evidence type="ECO:0000256" key="2">
    <source>
        <dbReference type="ARBA" id="ARBA00023157"/>
    </source>
</evidence>
<dbReference type="InterPro" id="IPR052421">
    <property type="entry name" value="PCW_Enzyme_Inhibitor"/>
</dbReference>
<reference evidence="6" key="1">
    <citation type="submission" date="2019-04" db="EMBL/GenBank/DDBJ databases">
        <authorList>
            <person name="Lin L."/>
            <person name="Cai W."/>
            <person name="Xu Q."/>
            <person name="Chen M."/>
        </authorList>
    </citation>
    <scope>NUCLEOTIDE SEQUENCE</scope>
</reference>
<keyword evidence="2" id="KW-1015">Disulfide bond</keyword>
<dbReference type="Gene3D" id="1.20.140.40">
    <property type="entry name" value="Invertase/pectin methylesterase inhibitor family protein"/>
    <property type="match status" value="1"/>
</dbReference>
<dbReference type="CDD" id="cd15801">
    <property type="entry name" value="PMEI-like_1"/>
    <property type="match status" value="1"/>
</dbReference>
<dbReference type="EMBL" id="MK795768">
    <property type="protein sequence ID" value="QFX66111.1"/>
    <property type="molecule type" value="mRNA"/>
</dbReference>
<keyword evidence="1 4" id="KW-0732">Signal</keyword>
<dbReference type="GO" id="GO:0004857">
    <property type="term" value="F:enzyme inhibitor activity"/>
    <property type="evidence" value="ECO:0007669"/>
    <property type="project" value="InterPro"/>
</dbReference>
<organism evidence="6">
    <name type="scientific">Camellia sinensis</name>
    <name type="common">Tea plant</name>
    <name type="synonym">Thea sinensis</name>
    <dbReference type="NCBI Taxonomy" id="4442"/>
    <lineage>
        <taxon>Eukaryota</taxon>
        <taxon>Viridiplantae</taxon>
        <taxon>Streptophyta</taxon>
        <taxon>Embryophyta</taxon>
        <taxon>Tracheophyta</taxon>
        <taxon>Spermatophyta</taxon>
        <taxon>Magnoliopsida</taxon>
        <taxon>eudicotyledons</taxon>
        <taxon>Gunneridae</taxon>
        <taxon>Pentapetalae</taxon>
        <taxon>asterids</taxon>
        <taxon>Ericales</taxon>
        <taxon>Theaceae</taxon>
        <taxon>Camellia</taxon>
    </lineage>
</organism>
<name>A0A5P9VJC0_CAMSI</name>
<feature type="signal peptide" evidence="4">
    <location>
        <begin position="1"/>
        <end position="23"/>
    </location>
</feature>
<evidence type="ECO:0000259" key="5">
    <source>
        <dbReference type="SMART" id="SM00856"/>
    </source>
</evidence>
<protein>
    <submittedName>
        <fullName evidence="6">40S ribosomal protein S11</fullName>
    </submittedName>
</protein>
<comment type="similarity">
    <text evidence="3">Belongs to the PMEI family.</text>
</comment>
<dbReference type="SUPFAM" id="SSF101148">
    <property type="entry name" value="Plant invertase/pectin methylesterase inhibitor"/>
    <property type="match status" value="1"/>
</dbReference>
<dbReference type="AlphaFoldDB" id="A0A5P9VJC0"/>
<dbReference type="InterPro" id="IPR006501">
    <property type="entry name" value="Pectinesterase_inhib_dom"/>
</dbReference>
<feature type="domain" description="Pectinesterase inhibitor" evidence="5">
    <location>
        <begin position="64"/>
        <end position="208"/>
    </location>
</feature>
<evidence type="ECO:0000256" key="4">
    <source>
        <dbReference type="SAM" id="SignalP"/>
    </source>
</evidence>
<evidence type="ECO:0000256" key="1">
    <source>
        <dbReference type="ARBA" id="ARBA00022729"/>
    </source>
</evidence>
<evidence type="ECO:0000313" key="6">
    <source>
        <dbReference type="EMBL" id="QFX66111.1"/>
    </source>
</evidence>
<sequence>MKHISCLFFLLLILTLWPRRTLTTDEFGDSDNIFDQSRRTLTDDIGDSDNILDQSRRTLTTVGDSDHIINRACEATPYKDLCKASIKDNTEAVADLYSVANIAVKVAYLNATDTQEHVKELLSTETEAFVHQSLMDCSANYDDAIGNLEDSMAAFESKGYDHIQTLVAAAMVDPQTCEDYFNESPDHTSPLTSRNTILVKLCSNALAIVKLAAAEK</sequence>
<keyword evidence="6" id="KW-0689">Ribosomal protein</keyword>
<evidence type="ECO:0000256" key="3">
    <source>
        <dbReference type="ARBA" id="ARBA00038471"/>
    </source>
</evidence>
<dbReference type="GO" id="GO:0005840">
    <property type="term" value="C:ribosome"/>
    <property type="evidence" value="ECO:0007669"/>
    <property type="project" value="UniProtKB-KW"/>
</dbReference>
<dbReference type="InterPro" id="IPR035513">
    <property type="entry name" value="Invertase/methylesterase_inhib"/>
</dbReference>
<proteinExistence type="evidence at transcript level"/>
<dbReference type="PANTHER" id="PTHR36710">
    <property type="entry name" value="PECTINESTERASE INHIBITOR-LIKE"/>
    <property type="match status" value="1"/>
</dbReference>
<accession>A0A5P9VJC0</accession>